<keyword evidence="3 5" id="KW-0378">Hydrolase</keyword>
<keyword evidence="2 7" id="KW-0732">Signal</keyword>
<dbReference type="GO" id="GO:0008449">
    <property type="term" value="F:N-acetylglucosamine-6-sulfatase activity"/>
    <property type="evidence" value="ECO:0007669"/>
    <property type="project" value="TreeGrafter"/>
</dbReference>
<name>A0AAJ0FE39_9PEZI</name>
<feature type="domain" description="Sulfatase N-terminal" evidence="8">
    <location>
        <begin position="50"/>
        <end position="403"/>
    </location>
</feature>
<evidence type="ECO:0000259" key="8">
    <source>
        <dbReference type="Pfam" id="PF00884"/>
    </source>
</evidence>
<accession>A0AAJ0FE39</accession>
<feature type="modified residue" description="3-oxoalanine (Cys)" evidence="6">
    <location>
        <position position="94"/>
    </location>
</feature>
<dbReference type="CDD" id="cd16147">
    <property type="entry name" value="G6S"/>
    <property type="match status" value="1"/>
</dbReference>
<dbReference type="PROSITE" id="PS00523">
    <property type="entry name" value="SULFATASE_1"/>
    <property type="match status" value="1"/>
</dbReference>
<dbReference type="GO" id="GO:0004065">
    <property type="term" value="F:arylsulfatase activity"/>
    <property type="evidence" value="ECO:0007669"/>
    <property type="project" value="UniProtKB-UniRule"/>
</dbReference>
<organism evidence="9 10">
    <name type="scientific">Phialemonium atrogriseum</name>
    <dbReference type="NCBI Taxonomy" id="1093897"/>
    <lineage>
        <taxon>Eukaryota</taxon>
        <taxon>Fungi</taxon>
        <taxon>Dikarya</taxon>
        <taxon>Ascomycota</taxon>
        <taxon>Pezizomycotina</taxon>
        <taxon>Sordariomycetes</taxon>
        <taxon>Sordariomycetidae</taxon>
        <taxon>Cephalothecales</taxon>
        <taxon>Cephalothecaceae</taxon>
        <taxon>Phialemonium</taxon>
    </lineage>
</organism>
<dbReference type="GeneID" id="85308491"/>
<reference evidence="9" key="1">
    <citation type="submission" date="2023-06" db="EMBL/GenBank/DDBJ databases">
        <title>Genome-scale phylogeny and comparative genomics of the fungal order Sordariales.</title>
        <authorList>
            <consortium name="Lawrence Berkeley National Laboratory"/>
            <person name="Hensen N."/>
            <person name="Bonometti L."/>
            <person name="Westerberg I."/>
            <person name="Brannstrom I.O."/>
            <person name="Guillou S."/>
            <person name="Cros-Aarteil S."/>
            <person name="Calhoun S."/>
            <person name="Haridas S."/>
            <person name="Kuo A."/>
            <person name="Mondo S."/>
            <person name="Pangilinan J."/>
            <person name="Riley R."/>
            <person name="Labutti K."/>
            <person name="Andreopoulos B."/>
            <person name="Lipzen A."/>
            <person name="Chen C."/>
            <person name="Yanf M."/>
            <person name="Daum C."/>
            <person name="Ng V."/>
            <person name="Clum A."/>
            <person name="Steindorff A."/>
            <person name="Ohm R."/>
            <person name="Martin F."/>
            <person name="Silar P."/>
            <person name="Natvig D."/>
            <person name="Lalanne C."/>
            <person name="Gautier V."/>
            <person name="Ament-Velasquez S.L."/>
            <person name="Kruys A."/>
            <person name="Hutchinson M.I."/>
            <person name="Powell A.J."/>
            <person name="Barry K."/>
            <person name="Miller A.N."/>
            <person name="Grigoriev I.V."/>
            <person name="Debuchy R."/>
            <person name="Gladieux P."/>
            <person name="Thoren M.H."/>
            <person name="Johannesson H."/>
        </authorList>
    </citation>
    <scope>NUCLEOTIDE SEQUENCE</scope>
    <source>
        <strain evidence="9">8032-3</strain>
    </source>
</reference>
<dbReference type="GO" id="GO:0018958">
    <property type="term" value="P:phenol-containing compound metabolic process"/>
    <property type="evidence" value="ECO:0007669"/>
    <property type="project" value="InterPro"/>
</dbReference>
<dbReference type="InterPro" id="IPR000917">
    <property type="entry name" value="Sulfatase_N"/>
</dbReference>
<comment type="caution">
    <text evidence="9">The sequence shown here is derived from an EMBL/GenBank/DDBJ whole genome shotgun (WGS) entry which is preliminary data.</text>
</comment>
<dbReference type="SUPFAM" id="SSF53649">
    <property type="entry name" value="Alkaline phosphatase-like"/>
    <property type="match status" value="1"/>
</dbReference>
<dbReference type="Pfam" id="PF00884">
    <property type="entry name" value="Sulfatase"/>
    <property type="match status" value="1"/>
</dbReference>
<sequence length="612" mass="68229">MRLLHLRSVLLPVCLMGIGLAHAQVTDSSPHQAPLPPAANGDAPSEAVRPNIVFIITDDQDLHMDSLDYMPFVKQHIVDEGTFFRRHFCTTALCCPSRVSLLTGKLAHNTNVTNVVPPYGGYPKFIYEGLNDKYLPVWLQEAGYNTYYTGKLFNAHSTSNYNNPYAGGWNASSFLLDPFVYWYMNSTYSNNEGPIESFEGLYSVDVLANKSTALLDEAIKADRPFFLGIAPVAPHANIWAPGYKDGLGSNVSDVVFSPPVCAERHADLFEGVQVPRTDNFNPDKPSGGSWIRRLPQQTQENVDFNDHYYRQRLRALQSVDEIVDSVVKQLEANGIIDNTYIIYTTDNGYHIGQHRLQPSKQCSFEEDINIPFIVRGPNVPKNLVTDIITTHTDVAPTLLSIVGAPMRDDFDGVAIPLTADAIADAGRTRHEHVTVEHWGFASNEGTVYEGFQKMYFNNTYKAVRVYGGGGAYNLLYQVWCNNEHELYDMNTDPGQMVNLLLPEETPSAPARKLLGVPLEQLTTRLDALLFVLKSCKAEACVQPWKALFPAENVGNLQDALAERYDSFFAQRSGVEFNQCEMGYILESEGPQFGEDGADGPAFQIDANWHEFT</sequence>
<evidence type="ECO:0000313" key="10">
    <source>
        <dbReference type="Proteomes" id="UP001244011"/>
    </source>
</evidence>
<dbReference type="FunFam" id="3.40.720.10:FF:000051">
    <property type="entry name" value="Arylsulfatase"/>
    <property type="match status" value="1"/>
</dbReference>
<feature type="signal peptide" evidence="7">
    <location>
        <begin position="1"/>
        <end position="23"/>
    </location>
</feature>
<dbReference type="PANTHER" id="PTHR43108">
    <property type="entry name" value="N-ACETYLGLUCOSAMINE-6-SULFATASE FAMILY MEMBER"/>
    <property type="match status" value="1"/>
</dbReference>
<gene>
    <name evidence="9" type="ORF">QBC33DRAFT_479035</name>
</gene>
<dbReference type="PANTHER" id="PTHR43108:SF8">
    <property type="entry name" value="SD21168P"/>
    <property type="match status" value="1"/>
</dbReference>
<dbReference type="EC" id="3.1.6.1" evidence="5"/>
<comment type="catalytic activity">
    <reaction evidence="5">
        <text>an aryl sulfate + H2O = a phenol + sulfate + H(+)</text>
        <dbReference type="Rhea" id="RHEA:17261"/>
        <dbReference type="ChEBI" id="CHEBI:15377"/>
        <dbReference type="ChEBI" id="CHEBI:15378"/>
        <dbReference type="ChEBI" id="CHEBI:16189"/>
        <dbReference type="ChEBI" id="CHEBI:33853"/>
        <dbReference type="ChEBI" id="CHEBI:140317"/>
        <dbReference type="EC" id="3.1.6.1"/>
    </reaction>
</comment>
<evidence type="ECO:0000313" key="9">
    <source>
        <dbReference type="EMBL" id="KAK1763902.1"/>
    </source>
</evidence>
<dbReference type="Gene3D" id="3.40.720.10">
    <property type="entry name" value="Alkaline Phosphatase, subunit A"/>
    <property type="match status" value="1"/>
</dbReference>
<dbReference type="RefSeq" id="XP_060280115.1">
    <property type="nucleotide sequence ID" value="XM_060425304.1"/>
</dbReference>
<dbReference type="AlphaFoldDB" id="A0AAJ0FE39"/>
<dbReference type="Proteomes" id="UP001244011">
    <property type="component" value="Unassembled WGS sequence"/>
</dbReference>
<dbReference type="InterPro" id="IPR012083">
    <property type="entry name" value="Arylsulfatase"/>
</dbReference>
<feature type="chain" id="PRO_5042460155" description="Arylsulfatase" evidence="7">
    <location>
        <begin position="24"/>
        <end position="612"/>
    </location>
</feature>
<evidence type="ECO:0000256" key="1">
    <source>
        <dbReference type="ARBA" id="ARBA00008779"/>
    </source>
</evidence>
<comment type="similarity">
    <text evidence="1 5">Belongs to the sulfatase family.</text>
</comment>
<keyword evidence="10" id="KW-1185">Reference proteome</keyword>
<dbReference type="InterPro" id="IPR017850">
    <property type="entry name" value="Alkaline_phosphatase_core_sf"/>
</dbReference>
<dbReference type="EMBL" id="MU839024">
    <property type="protein sequence ID" value="KAK1763902.1"/>
    <property type="molecule type" value="Genomic_DNA"/>
</dbReference>
<evidence type="ECO:0000256" key="6">
    <source>
        <dbReference type="PIRSR" id="PIRSR000972-50"/>
    </source>
</evidence>
<proteinExistence type="inferred from homology"/>
<protein>
    <recommendedName>
        <fullName evidence="5">Arylsulfatase</fullName>
        <shortName evidence="5">AS</shortName>
        <ecNumber evidence="5">3.1.6.1</ecNumber>
    </recommendedName>
    <alternativeName>
        <fullName evidence="5">Aryl-sulfate sulphohydrolase</fullName>
    </alternativeName>
</protein>
<comment type="PTM">
    <text evidence="6">The conversion to 3-oxoalanine (also known as C-formylglycine, FGly), of a serine or cysteine residue in prokaryotes and of a cysteine residue in eukaryotes, is critical for catalytic activity.</text>
</comment>
<evidence type="ECO:0000256" key="4">
    <source>
        <dbReference type="ARBA" id="ARBA00023180"/>
    </source>
</evidence>
<evidence type="ECO:0000256" key="2">
    <source>
        <dbReference type="ARBA" id="ARBA00022729"/>
    </source>
</evidence>
<evidence type="ECO:0000256" key="3">
    <source>
        <dbReference type="ARBA" id="ARBA00022801"/>
    </source>
</evidence>
<evidence type="ECO:0000256" key="5">
    <source>
        <dbReference type="PIRNR" id="PIRNR000972"/>
    </source>
</evidence>
<dbReference type="PIRSF" id="PIRSF000972">
    <property type="entry name" value="Arylsulf_plant"/>
    <property type="match status" value="1"/>
</dbReference>
<keyword evidence="4" id="KW-0325">Glycoprotein</keyword>
<evidence type="ECO:0000256" key="7">
    <source>
        <dbReference type="SAM" id="SignalP"/>
    </source>
</evidence>
<dbReference type="GO" id="GO:0005539">
    <property type="term" value="F:glycosaminoglycan binding"/>
    <property type="evidence" value="ECO:0007669"/>
    <property type="project" value="TreeGrafter"/>
</dbReference>
<dbReference type="InterPro" id="IPR024607">
    <property type="entry name" value="Sulfatase_CS"/>
</dbReference>